<protein>
    <recommendedName>
        <fullName evidence="1">HTH luxR-type domain-containing protein</fullName>
    </recommendedName>
</protein>
<gene>
    <name evidence="2" type="ORF">DI623_06295</name>
</gene>
<dbReference type="InterPro" id="IPR000792">
    <property type="entry name" value="Tscrpt_reg_LuxR_C"/>
</dbReference>
<reference evidence="2 3" key="1">
    <citation type="submission" date="2017-08" db="EMBL/GenBank/DDBJ databases">
        <title>Infants hospitalized years apart are colonized by the same room-sourced microbial strains.</title>
        <authorList>
            <person name="Brooks B."/>
            <person name="Olm M.R."/>
            <person name="Firek B.A."/>
            <person name="Baker R."/>
            <person name="Thomas B.C."/>
            <person name="Morowitz M.J."/>
            <person name="Banfield J.F."/>
        </authorList>
    </citation>
    <scope>NUCLEOTIDE SEQUENCE [LARGE SCALE GENOMIC DNA]</scope>
    <source>
        <strain evidence="2">S2_018_000_R2_101</strain>
    </source>
</reference>
<dbReference type="EMBL" id="QFNN01000025">
    <property type="protein sequence ID" value="PZO90578.1"/>
    <property type="molecule type" value="Genomic_DNA"/>
</dbReference>
<dbReference type="InterPro" id="IPR016032">
    <property type="entry name" value="Sig_transdc_resp-reg_C-effctor"/>
</dbReference>
<dbReference type="Gene3D" id="1.10.10.10">
    <property type="entry name" value="Winged helix-like DNA-binding domain superfamily/Winged helix DNA-binding domain"/>
    <property type="match status" value="1"/>
</dbReference>
<sequence>MAADGARKTAITPGLELARFSIGEDDAWLIGDFAMRSQAVAILLSLHCRGRDETELLFRLAPRDGDGDLAARMAAVAAGIWPDRRASDYAVQAQWSSIAHGGRDRLLLAMPLAARGAGRLVLTALYDLDAGAGDHAMQDAAIAAAQPMLSIHFRLWLAEREHLHRMEGMAAALDATDFATYLIDAAGQILFANACGERLAEIGDGVRRAGAMLAATDVTDSVKLRVAIDHIVSLDRSGEAASPSATIVPLRRGANRRPLVAVVIAPETPPCGPDDPAAIVQIFNPEVEVADLLLPICQLYSLSPAETRLVALLVEGLSVGEAAVRMKVKVPTLRTYLKQIFAKTQTGRQSDLIRLMMGSMIRARSPGGYRTL</sequence>
<dbReference type="GO" id="GO:0006355">
    <property type="term" value="P:regulation of DNA-templated transcription"/>
    <property type="evidence" value="ECO:0007669"/>
    <property type="project" value="InterPro"/>
</dbReference>
<accession>A0A2W5C8D9</accession>
<dbReference type="GO" id="GO:0003677">
    <property type="term" value="F:DNA binding"/>
    <property type="evidence" value="ECO:0007669"/>
    <property type="project" value="InterPro"/>
</dbReference>
<dbReference type="AlphaFoldDB" id="A0A2W5C8D9"/>
<proteinExistence type="predicted"/>
<comment type="caution">
    <text evidence="2">The sequence shown here is derived from an EMBL/GenBank/DDBJ whole genome shotgun (WGS) entry which is preliminary data.</text>
</comment>
<feature type="domain" description="HTH luxR-type" evidence="1">
    <location>
        <begin position="299"/>
        <end position="356"/>
    </location>
</feature>
<name>A0A2W5C8D9_9SPHN</name>
<organism evidence="2 3">
    <name type="scientific">Sphingomonas sanxanigenens</name>
    <dbReference type="NCBI Taxonomy" id="397260"/>
    <lineage>
        <taxon>Bacteria</taxon>
        <taxon>Pseudomonadati</taxon>
        <taxon>Pseudomonadota</taxon>
        <taxon>Alphaproteobacteria</taxon>
        <taxon>Sphingomonadales</taxon>
        <taxon>Sphingomonadaceae</taxon>
        <taxon>Sphingomonas</taxon>
    </lineage>
</organism>
<evidence type="ECO:0000259" key="1">
    <source>
        <dbReference type="SMART" id="SM00421"/>
    </source>
</evidence>
<evidence type="ECO:0000313" key="2">
    <source>
        <dbReference type="EMBL" id="PZO90578.1"/>
    </source>
</evidence>
<dbReference type="SMART" id="SM00421">
    <property type="entry name" value="HTH_LUXR"/>
    <property type="match status" value="1"/>
</dbReference>
<dbReference type="SUPFAM" id="SSF46894">
    <property type="entry name" value="C-terminal effector domain of the bipartite response regulators"/>
    <property type="match status" value="1"/>
</dbReference>
<evidence type="ECO:0000313" key="3">
    <source>
        <dbReference type="Proteomes" id="UP000249066"/>
    </source>
</evidence>
<dbReference type="InterPro" id="IPR036388">
    <property type="entry name" value="WH-like_DNA-bd_sf"/>
</dbReference>
<dbReference type="Proteomes" id="UP000249066">
    <property type="component" value="Unassembled WGS sequence"/>
</dbReference>